<evidence type="ECO:0000313" key="1">
    <source>
        <dbReference type="EMBL" id="CAF4408274.1"/>
    </source>
</evidence>
<evidence type="ECO:0000313" key="2">
    <source>
        <dbReference type="Proteomes" id="UP000681720"/>
    </source>
</evidence>
<reference evidence="1" key="1">
    <citation type="submission" date="2021-02" db="EMBL/GenBank/DDBJ databases">
        <authorList>
            <person name="Nowell W R."/>
        </authorList>
    </citation>
    <scope>NUCLEOTIDE SEQUENCE</scope>
</reference>
<comment type="caution">
    <text evidence="1">The sequence shown here is derived from an EMBL/GenBank/DDBJ whole genome shotgun (WGS) entry which is preliminary data.</text>
</comment>
<gene>
    <name evidence="1" type="ORF">GIL414_LOCUS30490</name>
</gene>
<name>A0A8S2VY91_9BILA</name>
<dbReference type="EMBL" id="CAJOBJ010058651">
    <property type="protein sequence ID" value="CAF4408274.1"/>
    <property type="molecule type" value="Genomic_DNA"/>
</dbReference>
<dbReference type="Proteomes" id="UP000681720">
    <property type="component" value="Unassembled WGS sequence"/>
</dbReference>
<organism evidence="1 2">
    <name type="scientific">Rotaria magnacalcarata</name>
    <dbReference type="NCBI Taxonomy" id="392030"/>
    <lineage>
        <taxon>Eukaryota</taxon>
        <taxon>Metazoa</taxon>
        <taxon>Spiralia</taxon>
        <taxon>Gnathifera</taxon>
        <taxon>Rotifera</taxon>
        <taxon>Eurotatoria</taxon>
        <taxon>Bdelloidea</taxon>
        <taxon>Philodinida</taxon>
        <taxon>Philodinidae</taxon>
        <taxon>Rotaria</taxon>
    </lineage>
</organism>
<protein>
    <submittedName>
        <fullName evidence="1">Uncharacterized protein</fullName>
    </submittedName>
</protein>
<sequence>MKQYLFDELINICLQLEDRKKKCFDLWDRFKIIPHLLECVSNVDHAENYKIPFHPSIISDDDDEMQA</sequence>
<accession>A0A8S2VY91</accession>
<dbReference type="AlphaFoldDB" id="A0A8S2VY91"/>
<feature type="non-terminal residue" evidence="1">
    <location>
        <position position="67"/>
    </location>
</feature>
<proteinExistence type="predicted"/>